<sequence length="255" mass="28083">MRRIYKVLIGLFLIIAAAGSLQAQDTTRTFKPFLEHRIIAGFNFGATAPVGLPNTIRAIKGYWPEFTPALGYELSLRATPKWGAAIGVKLDFKGMGTKDEVMYFPTVITVKDGSSTGTFEGTFSGKNKTIVRNAYVTFPVSAVFTPNNDWRFSLGGYFSWKFSSNFYGTVSDGYIRNGGPTGEKIIVDEASFDFGGDVRKFDAGLQGGAERRVGKKLSVMGNLSWGLTPVFPKDFKGLDFPLYNIYMMLGVSYKI</sequence>
<gene>
    <name evidence="3" type="ORF">CLV59_106344</name>
</gene>
<dbReference type="Pfam" id="PF13568">
    <property type="entry name" value="OMP_b-brl_2"/>
    <property type="match status" value="1"/>
</dbReference>
<comment type="caution">
    <text evidence="3">The sequence shown here is derived from an EMBL/GenBank/DDBJ whole genome shotgun (WGS) entry which is preliminary data.</text>
</comment>
<feature type="signal peptide" evidence="1">
    <location>
        <begin position="1"/>
        <end position="23"/>
    </location>
</feature>
<dbReference type="InterPro" id="IPR025665">
    <property type="entry name" value="Beta-barrel_OMP_2"/>
</dbReference>
<evidence type="ECO:0000313" key="3">
    <source>
        <dbReference type="EMBL" id="RAJ79283.1"/>
    </source>
</evidence>
<keyword evidence="1" id="KW-0732">Signal</keyword>
<name>A0A327VVG8_9BACT</name>
<feature type="chain" id="PRO_5016398193" evidence="1">
    <location>
        <begin position="24"/>
        <end position="255"/>
    </location>
</feature>
<keyword evidence="4" id="KW-1185">Reference proteome</keyword>
<reference evidence="3 4" key="1">
    <citation type="submission" date="2018-06" db="EMBL/GenBank/DDBJ databases">
        <title>Genomic Encyclopedia of Archaeal and Bacterial Type Strains, Phase II (KMG-II): from individual species to whole genera.</title>
        <authorList>
            <person name="Goeker M."/>
        </authorList>
    </citation>
    <scope>NUCLEOTIDE SEQUENCE [LARGE SCALE GENOMIC DNA]</scope>
    <source>
        <strain evidence="3 4">DSM 29821</strain>
    </source>
</reference>
<feature type="domain" description="Outer membrane protein beta-barrel" evidence="2">
    <location>
        <begin position="34"/>
        <end position="231"/>
    </location>
</feature>
<evidence type="ECO:0000256" key="1">
    <source>
        <dbReference type="SAM" id="SignalP"/>
    </source>
</evidence>
<dbReference type="Proteomes" id="UP000249819">
    <property type="component" value="Unassembled WGS sequence"/>
</dbReference>
<protein>
    <submittedName>
        <fullName evidence="3">Outer membrane protein with beta-barrel domain</fullName>
    </submittedName>
</protein>
<dbReference type="AlphaFoldDB" id="A0A327VVG8"/>
<dbReference type="RefSeq" id="WP_111593738.1">
    <property type="nucleotide sequence ID" value="NZ_QLMA01000006.1"/>
</dbReference>
<proteinExistence type="predicted"/>
<evidence type="ECO:0000313" key="4">
    <source>
        <dbReference type="Proteomes" id="UP000249819"/>
    </source>
</evidence>
<dbReference type="OrthoDB" id="1014137at2"/>
<organism evidence="3 4">
    <name type="scientific">Chitinophaga dinghuensis</name>
    <dbReference type="NCBI Taxonomy" id="1539050"/>
    <lineage>
        <taxon>Bacteria</taxon>
        <taxon>Pseudomonadati</taxon>
        <taxon>Bacteroidota</taxon>
        <taxon>Chitinophagia</taxon>
        <taxon>Chitinophagales</taxon>
        <taxon>Chitinophagaceae</taxon>
        <taxon>Chitinophaga</taxon>
    </lineage>
</organism>
<dbReference type="EMBL" id="QLMA01000006">
    <property type="protein sequence ID" value="RAJ79283.1"/>
    <property type="molecule type" value="Genomic_DNA"/>
</dbReference>
<evidence type="ECO:0000259" key="2">
    <source>
        <dbReference type="Pfam" id="PF13568"/>
    </source>
</evidence>
<accession>A0A327VVG8</accession>